<gene>
    <name evidence="2" type="ORF">S12H4_60785</name>
</gene>
<feature type="non-terminal residue" evidence="2">
    <location>
        <position position="1"/>
    </location>
</feature>
<dbReference type="EMBL" id="BARW01040106">
    <property type="protein sequence ID" value="GAJ16474.1"/>
    <property type="molecule type" value="Genomic_DNA"/>
</dbReference>
<accession>X1UG40</accession>
<dbReference type="AlphaFoldDB" id="X1UG40"/>
<comment type="caution">
    <text evidence="2">The sequence shown here is derived from an EMBL/GenBank/DDBJ whole genome shotgun (WGS) entry which is preliminary data.</text>
</comment>
<feature type="region of interest" description="Disordered" evidence="1">
    <location>
        <begin position="88"/>
        <end position="129"/>
    </location>
</feature>
<sequence>LLRETREAGSTNVNCPQTEKKKELQRAFTQGLDAGIERDRRIFQLKKLGFFNPICQWSYFCQTYEEWEQLFDEVEKITGAEVQRIKEEEKKEKEKWKERSKRLEERERERQIPPKISKKIEAKKEKRDS</sequence>
<evidence type="ECO:0000313" key="2">
    <source>
        <dbReference type="EMBL" id="GAJ16474.1"/>
    </source>
</evidence>
<name>X1UG40_9ZZZZ</name>
<evidence type="ECO:0000256" key="1">
    <source>
        <dbReference type="SAM" id="MobiDB-lite"/>
    </source>
</evidence>
<proteinExistence type="predicted"/>
<reference evidence="2" key="1">
    <citation type="journal article" date="2014" name="Front. Microbiol.">
        <title>High frequency of phylogenetically diverse reductive dehalogenase-homologous genes in deep subseafloor sedimentary metagenomes.</title>
        <authorList>
            <person name="Kawai M."/>
            <person name="Futagami T."/>
            <person name="Toyoda A."/>
            <person name="Takaki Y."/>
            <person name="Nishi S."/>
            <person name="Hori S."/>
            <person name="Arai W."/>
            <person name="Tsubouchi T."/>
            <person name="Morono Y."/>
            <person name="Uchiyama I."/>
            <person name="Ito T."/>
            <person name="Fujiyama A."/>
            <person name="Inagaki F."/>
            <person name="Takami H."/>
        </authorList>
    </citation>
    <scope>NUCLEOTIDE SEQUENCE</scope>
    <source>
        <strain evidence="2">Expedition CK06-06</strain>
    </source>
</reference>
<protein>
    <submittedName>
        <fullName evidence="2">Uncharacterized protein</fullName>
    </submittedName>
</protein>
<organism evidence="2">
    <name type="scientific">marine sediment metagenome</name>
    <dbReference type="NCBI Taxonomy" id="412755"/>
    <lineage>
        <taxon>unclassified sequences</taxon>
        <taxon>metagenomes</taxon>
        <taxon>ecological metagenomes</taxon>
    </lineage>
</organism>
<feature type="non-terminal residue" evidence="2">
    <location>
        <position position="129"/>
    </location>
</feature>